<evidence type="ECO:0000256" key="6">
    <source>
        <dbReference type="ARBA" id="ARBA00023125"/>
    </source>
</evidence>
<evidence type="ECO:0000259" key="11">
    <source>
        <dbReference type="Pfam" id="PF00105"/>
    </source>
</evidence>
<dbReference type="InterPro" id="IPR013088">
    <property type="entry name" value="Znf_NHR/GATA"/>
</dbReference>
<dbReference type="EMBL" id="OA564291">
    <property type="protein sequence ID" value="CAD7193676.1"/>
    <property type="molecule type" value="Genomic_DNA"/>
</dbReference>
<reference evidence="12" key="1">
    <citation type="submission" date="2020-11" db="EMBL/GenBank/DDBJ databases">
        <authorList>
            <person name="Tran Van P."/>
        </authorList>
    </citation>
    <scope>NUCLEOTIDE SEQUENCE</scope>
</reference>
<protein>
    <recommendedName>
        <fullName evidence="11">Nuclear receptor domain-containing protein</fullName>
    </recommendedName>
</protein>
<keyword evidence="6" id="KW-0238">DNA-binding</keyword>
<evidence type="ECO:0000256" key="8">
    <source>
        <dbReference type="ARBA" id="ARBA00023170"/>
    </source>
</evidence>
<dbReference type="GO" id="GO:0043565">
    <property type="term" value="F:sequence-specific DNA binding"/>
    <property type="evidence" value="ECO:0007669"/>
    <property type="project" value="InterPro"/>
</dbReference>
<proteinExistence type="predicted"/>
<dbReference type="GO" id="GO:0005634">
    <property type="term" value="C:nucleus"/>
    <property type="evidence" value="ECO:0007669"/>
    <property type="project" value="UniProtKB-SubCell"/>
</dbReference>
<evidence type="ECO:0000256" key="4">
    <source>
        <dbReference type="ARBA" id="ARBA00022833"/>
    </source>
</evidence>
<dbReference type="Pfam" id="PF00105">
    <property type="entry name" value="zf-C4"/>
    <property type="match status" value="1"/>
</dbReference>
<dbReference type="InterPro" id="IPR001628">
    <property type="entry name" value="Znf_hrmn_rcpt"/>
</dbReference>
<evidence type="ECO:0000256" key="9">
    <source>
        <dbReference type="ARBA" id="ARBA00023242"/>
    </source>
</evidence>
<sequence>MEGQLVCAFRLDWLADRCAIVPSGSVRKSTGNYLTPHFPSTPLQCCPGFTADDGTVEDPTNLQAEYYAHIFISMLFVLVDSPRRYLVEGRMLPAVQDYSRRREPRGKQTDKRLEVHTGPADRCHTTDPIPVTSLKKKARCQVIRNDREMIESDIVLKPNNSSHYLTAFGCTTGLLHARSPLYGRSRAKLDSVSTGSGHRDLYFKTGGPRTYSSPMTSLVLTDSSQLNSNSQHLDKRLLIPLFQYMGEYITSNNNILETLLATSIEVFVDKEVKEGFGNQINLCRDRGLNSGPPAQKSDTLPLDHQVTLYASVELNTTSALANYASEAEMNQTCKVCGEPAAGFHFGAFTCEGCKTRPPPGSSAPLASRHVTRT</sequence>
<keyword evidence="5" id="KW-0805">Transcription regulation</keyword>
<dbReference type="GO" id="GO:0003700">
    <property type="term" value="F:DNA-binding transcription factor activity"/>
    <property type="evidence" value="ECO:0007669"/>
    <property type="project" value="InterPro"/>
</dbReference>
<gene>
    <name evidence="12" type="ORF">TDIB3V08_LOCUS133</name>
</gene>
<dbReference type="SUPFAM" id="SSF57716">
    <property type="entry name" value="Glucocorticoid receptor-like (DNA-binding domain)"/>
    <property type="match status" value="1"/>
</dbReference>
<keyword evidence="4" id="KW-0862">Zinc</keyword>
<keyword evidence="7" id="KW-0804">Transcription</keyword>
<feature type="domain" description="Nuclear receptor" evidence="11">
    <location>
        <begin position="331"/>
        <end position="355"/>
    </location>
</feature>
<evidence type="ECO:0000256" key="2">
    <source>
        <dbReference type="ARBA" id="ARBA00022723"/>
    </source>
</evidence>
<organism evidence="12">
    <name type="scientific">Timema douglasi</name>
    <name type="common">Walking stick</name>
    <dbReference type="NCBI Taxonomy" id="61478"/>
    <lineage>
        <taxon>Eukaryota</taxon>
        <taxon>Metazoa</taxon>
        <taxon>Ecdysozoa</taxon>
        <taxon>Arthropoda</taxon>
        <taxon>Hexapoda</taxon>
        <taxon>Insecta</taxon>
        <taxon>Pterygota</taxon>
        <taxon>Neoptera</taxon>
        <taxon>Polyneoptera</taxon>
        <taxon>Phasmatodea</taxon>
        <taxon>Timematodea</taxon>
        <taxon>Timematoidea</taxon>
        <taxon>Timematidae</taxon>
        <taxon>Timema</taxon>
    </lineage>
</organism>
<evidence type="ECO:0000256" key="10">
    <source>
        <dbReference type="SAM" id="MobiDB-lite"/>
    </source>
</evidence>
<feature type="region of interest" description="Disordered" evidence="10">
    <location>
        <begin position="100"/>
        <end position="122"/>
    </location>
</feature>
<evidence type="ECO:0000256" key="7">
    <source>
        <dbReference type="ARBA" id="ARBA00023163"/>
    </source>
</evidence>
<name>A0A7R8V8Y8_TIMDO</name>
<evidence type="ECO:0000256" key="1">
    <source>
        <dbReference type="ARBA" id="ARBA00004123"/>
    </source>
</evidence>
<accession>A0A7R8V8Y8</accession>
<dbReference type="Gene3D" id="3.30.50.10">
    <property type="entry name" value="Erythroid Transcription Factor GATA-1, subunit A"/>
    <property type="match status" value="1"/>
</dbReference>
<dbReference type="GO" id="GO:0008270">
    <property type="term" value="F:zinc ion binding"/>
    <property type="evidence" value="ECO:0007669"/>
    <property type="project" value="UniProtKB-KW"/>
</dbReference>
<dbReference type="AlphaFoldDB" id="A0A7R8V8Y8"/>
<dbReference type="InterPro" id="IPR050200">
    <property type="entry name" value="Nuclear_hormone_rcpt_NR3"/>
</dbReference>
<keyword evidence="8" id="KW-0675">Receptor</keyword>
<evidence type="ECO:0000313" key="12">
    <source>
        <dbReference type="EMBL" id="CAD7193676.1"/>
    </source>
</evidence>
<keyword evidence="9" id="KW-0539">Nucleus</keyword>
<evidence type="ECO:0000256" key="5">
    <source>
        <dbReference type="ARBA" id="ARBA00023015"/>
    </source>
</evidence>
<comment type="subcellular location">
    <subcellularLocation>
        <location evidence="1">Nucleus</location>
    </subcellularLocation>
</comment>
<keyword evidence="2" id="KW-0479">Metal-binding</keyword>
<keyword evidence="3" id="KW-0863">Zinc-finger</keyword>
<dbReference type="PANTHER" id="PTHR48092">
    <property type="entry name" value="KNIRPS-RELATED PROTEIN-RELATED"/>
    <property type="match status" value="1"/>
</dbReference>
<evidence type="ECO:0000256" key="3">
    <source>
        <dbReference type="ARBA" id="ARBA00022771"/>
    </source>
</evidence>